<dbReference type="OrthoDB" id="9204717at2"/>
<accession>Q21Q18</accession>
<dbReference type="HOGENOM" id="CLU_1377209_0_0_4"/>
<evidence type="ECO:0000313" key="1">
    <source>
        <dbReference type="EMBL" id="ABD72127.1"/>
    </source>
</evidence>
<dbReference type="EMBL" id="CP000268">
    <property type="protein sequence ID" value="ABD72127.1"/>
    <property type="molecule type" value="Genomic_DNA"/>
</dbReference>
<name>Q21Q18_ALBFT</name>
<dbReference type="Proteomes" id="UP000008332">
    <property type="component" value="Plasmid unnamed1"/>
</dbReference>
<keyword evidence="1" id="KW-0614">Plasmid</keyword>
<reference evidence="2" key="1">
    <citation type="submission" date="2006-02" db="EMBL/GenBank/DDBJ databases">
        <title>Complete sequence of plasmid 1 of Rhodoferax ferrireducens DSM 15236.</title>
        <authorList>
            <person name="Copeland A."/>
            <person name="Lucas S."/>
            <person name="Lapidus A."/>
            <person name="Barry K."/>
            <person name="Detter J.C."/>
            <person name="Glavina del Rio T."/>
            <person name="Hammon N."/>
            <person name="Israni S."/>
            <person name="Pitluck S."/>
            <person name="Brettin T."/>
            <person name="Bruce D."/>
            <person name="Han C."/>
            <person name="Tapia R."/>
            <person name="Gilna P."/>
            <person name="Kiss H."/>
            <person name="Schmutz J."/>
            <person name="Larimer F."/>
            <person name="Land M."/>
            <person name="Kyrpides N."/>
            <person name="Ivanova N."/>
            <person name="Richardson P."/>
        </authorList>
    </citation>
    <scope>NUCLEOTIDE SEQUENCE [LARGE SCALE GENOMIC DNA]</scope>
    <source>
        <strain evidence="2">ATCC BAA-621 / DSM 15236 / T118</strain>
        <plasmid evidence="2">Plasmid pDSM15236</plasmid>
    </source>
</reference>
<gene>
    <name evidence="1" type="ordered locus">Rfer_4441</name>
</gene>
<dbReference type="eggNOG" id="ENOG502ZUP3">
    <property type="taxonomic scope" value="Bacteria"/>
</dbReference>
<geneLocation type="plasmid" evidence="2">
    <name>pDSM15236</name>
</geneLocation>
<proteinExistence type="predicted"/>
<dbReference type="AlphaFoldDB" id="Q21Q18"/>
<protein>
    <submittedName>
        <fullName evidence="1">Uncharacterized protein</fullName>
    </submittedName>
</protein>
<evidence type="ECO:0000313" key="2">
    <source>
        <dbReference type="Proteomes" id="UP000008332"/>
    </source>
</evidence>
<dbReference type="KEGG" id="rfr:Rfer_4441"/>
<organism evidence="1 2">
    <name type="scientific">Albidiferax ferrireducens (strain ATCC BAA-621 / DSM 15236 / T118)</name>
    <name type="common">Rhodoferax ferrireducens</name>
    <dbReference type="NCBI Taxonomy" id="338969"/>
    <lineage>
        <taxon>Bacteria</taxon>
        <taxon>Pseudomonadati</taxon>
        <taxon>Pseudomonadota</taxon>
        <taxon>Betaproteobacteria</taxon>
        <taxon>Burkholderiales</taxon>
        <taxon>Comamonadaceae</taxon>
        <taxon>Rhodoferax</taxon>
    </lineage>
</organism>
<keyword evidence="2" id="KW-1185">Reference proteome</keyword>
<sequence length="198" mass="21579">MKIDFTLELTQLMKFSGDTATAIRMYSKYSGGTPMNGGERRDPAMAPVDLMFLSDAITQLLNIGGAIERGDPVNIAETCHSVQRLFESYTTDNPSYSPQAKPTFDYWAGQVDLGVAVKALKGIKEKAAMTSDGEGHIARLKEIYVDVDPDTILSNTNTRIFLPAQHGGADYASMSLTDAEVEKVKVPGREKQPETPNS</sequence>
<dbReference type="RefSeq" id="WP_011458612.1">
    <property type="nucleotide sequence ID" value="NC_007901.1"/>
</dbReference>